<dbReference type="STRING" id="637679.GCA_001550055_01662"/>
<proteinExistence type="predicted"/>
<name>A0A1G7AE89_9PROT</name>
<feature type="non-terminal residue" evidence="1">
    <location>
        <position position="41"/>
    </location>
</feature>
<evidence type="ECO:0000313" key="2">
    <source>
        <dbReference type="Proteomes" id="UP000183685"/>
    </source>
</evidence>
<organism evidence="1 2">
    <name type="scientific">Kordiimonas lacus</name>
    <dbReference type="NCBI Taxonomy" id="637679"/>
    <lineage>
        <taxon>Bacteria</taxon>
        <taxon>Pseudomonadati</taxon>
        <taxon>Pseudomonadota</taxon>
        <taxon>Alphaproteobacteria</taxon>
        <taxon>Kordiimonadales</taxon>
        <taxon>Kordiimonadaceae</taxon>
        <taxon>Kordiimonas</taxon>
    </lineage>
</organism>
<accession>A0A1G7AE89</accession>
<protein>
    <submittedName>
        <fullName evidence="1">Uncharacterized protein</fullName>
    </submittedName>
</protein>
<sequence length="41" mass="4008">MASVQAAATDTEGGVLIDLGGGDSLLLTGLTVADLADTDFI</sequence>
<keyword evidence="2" id="KW-1185">Reference proteome</keyword>
<dbReference type="EMBL" id="FNAK01000004">
    <property type="protein sequence ID" value="SDE13080.1"/>
    <property type="molecule type" value="Genomic_DNA"/>
</dbReference>
<dbReference type="Proteomes" id="UP000183685">
    <property type="component" value="Unassembled WGS sequence"/>
</dbReference>
<evidence type="ECO:0000313" key="1">
    <source>
        <dbReference type="EMBL" id="SDE13080.1"/>
    </source>
</evidence>
<dbReference type="AlphaFoldDB" id="A0A1G7AE89"/>
<reference evidence="1 2" key="1">
    <citation type="submission" date="2016-10" db="EMBL/GenBank/DDBJ databases">
        <authorList>
            <person name="de Groot N.N."/>
        </authorList>
    </citation>
    <scope>NUCLEOTIDE SEQUENCE [LARGE SCALE GENOMIC DNA]</scope>
    <source>
        <strain evidence="1 2">CGMCC 1.9109</strain>
    </source>
</reference>
<gene>
    <name evidence="1" type="ORF">SAMN04488071_2195</name>
</gene>